<dbReference type="PROSITE" id="PS50109">
    <property type="entry name" value="HIS_KIN"/>
    <property type="match status" value="1"/>
</dbReference>
<dbReference type="PANTHER" id="PTHR45453">
    <property type="entry name" value="PHOSPHATE REGULON SENSOR PROTEIN PHOR"/>
    <property type="match status" value="1"/>
</dbReference>
<evidence type="ECO:0000256" key="8">
    <source>
        <dbReference type="SAM" id="Phobius"/>
    </source>
</evidence>
<gene>
    <name evidence="10" type="primary">baeS</name>
    <name evidence="10" type="ORF">RTSSTS7063_00431</name>
</gene>
<protein>
    <recommendedName>
        <fullName evidence="3">histidine kinase</fullName>
        <ecNumber evidence="3">2.7.13.3</ecNumber>
    </recommendedName>
</protein>
<dbReference type="FunFam" id="3.30.565.10:FF:000006">
    <property type="entry name" value="Sensor histidine kinase WalK"/>
    <property type="match status" value="1"/>
</dbReference>
<dbReference type="InterPro" id="IPR003661">
    <property type="entry name" value="HisK_dim/P_dom"/>
</dbReference>
<name>A0A564SL08_9FIRM</name>
<dbReference type="EMBL" id="CABHNA010000024">
    <property type="protein sequence ID" value="VUW95761.1"/>
    <property type="molecule type" value="Genomic_DNA"/>
</dbReference>
<comment type="catalytic activity">
    <reaction evidence="1">
        <text>ATP + protein L-histidine = ADP + protein N-phospho-L-histidine.</text>
        <dbReference type="EC" id="2.7.13.3"/>
    </reaction>
</comment>
<evidence type="ECO:0000259" key="9">
    <source>
        <dbReference type="PROSITE" id="PS50109"/>
    </source>
</evidence>
<evidence type="ECO:0000256" key="7">
    <source>
        <dbReference type="ARBA" id="ARBA00023012"/>
    </source>
</evidence>
<dbReference type="Proteomes" id="UP000363661">
    <property type="component" value="Unassembled WGS sequence"/>
</dbReference>
<dbReference type="CDD" id="cd00082">
    <property type="entry name" value="HisKA"/>
    <property type="match status" value="1"/>
</dbReference>
<dbReference type="SMART" id="SM00387">
    <property type="entry name" value="HATPase_c"/>
    <property type="match status" value="1"/>
</dbReference>
<dbReference type="InterPro" id="IPR003594">
    <property type="entry name" value="HATPase_dom"/>
</dbReference>
<dbReference type="GO" id="GO:0016036">
    <property type="term" value="P:cellular response to phosphate starvation"/>
    <property type="evidence" value="ECO:0007669"/>
    <property type="project" value="TreeGrafter"/>
</dbReference>
<keyword evidence="11" id="KW-1185">Reference proteome</keyword>
<dbReference type="InterPro" id="IPR004358">
    <property type="entry name" value="Sig_transdc_His_kin-like_C"/>
</dbReference>
<evidence type="ECO:0000313" key="10">
    <source>
        <dbReference type="EMBL" id="VUW95761.1"/>
    </source>
</evidence>
<dbReference type="InterPro" id="IPR036097">
    <property type="entry name" value="HisK_dim/P_sf"/>
</dbReference>
<dbReference type="Gene3D" id="1.10.287.130">
    <property type="match status" value="1"/>
</dbReference>
<feature type="transmembrane region" description="Helical" evidence="8">
    <location>
        <begin position="154"/>
        <end position="176"/>
    </location>
</feature>
<feature type="domain" description="Histidine kinase" evidence="9">
    <location>
        <begin position="197"/>
        <end position="407"/>
    </location>
</feature>
<keyword evidence="8" id="KW-1133">Transmembrane helix</keyword>
<dbReference type="RefSeq" id="WP_144366384.1">
    <property type="nucleotide sequence ID" value="NZ_CABHNA010000024.1"/>
</dbReference>
<evidence type="ECO:0000256" key="1">
    <source>
        <dbReference type="ARBA" id="ARBA00000085"/>
    </source>
</evidence>
<dbReference type="GO" id="GO:0005886">
    <property type="term" value="C:plasma membrane"/>
    <property type="evidence" value="ECO:0007669"/>
    <property type="project" value="TreeGrafter"/>
</dbReference>
<dbReference type="SUPFAM" id="SSF55874">
    <property type="entry name" value="ATPase domain of HSP90 chaperone/DNA topoisomerase II/histidine kinase"/>
    <property type="match status" value="1"/>
</dbReference>
<sequence length="407" mass="45776">MIKKLRIKLIATSMVSLFLVLFVIGGIVGIINHKKIVKDADRILEILEENEGTFPKMEPGEKKEGPPGMSAEIPYESRYFSVLYDANGTIILTDTSKIASVDTETAVNYASKVWNKKSEEGFQDNYRYRMYSSNGNVRIIFLDCRRQLNNFHNFLLTTFSVSGVGLLSVFILMLGLSARIVKPFSDNYEKQKRFITDAGHELKTPLTIIDADAEILEMDFGENEWLQDIQTQTSRLADLTNALVMLSRMEEGVSRDTKIEFPLSDIVEEVCHTFQAPAKVQQINLDSKIEPLISMNGEEKAIRGLITILLDNAVKYTNENGTISLTLEKKKNRIYLSVFNTTESISKEQISHLFDRFYRTDASRNSQTGGYGLGLSIAAATVESHHGKISAETKDEKSLKITVVFPT</sequence>
<dbReference type="Gene3D" id="3.30.565.10">
    <property type="entry name" value="Histidine kinase-like ATPase, C-terminal domain"/>
    <property type="match status" value="1"/>
</dbReference>
<proteinExistence type="predicted"/>
<dbReference type="Pfam" id="PF00512">
    <property type="entry name" value="HisKA"/>
    <property type="match status" value="1"/>
</dbReference>
<dbReference type="GO" id="GO:0000155">
    <property type="term" value="F:phosphorelay sensor kinase activity"/>
    <property type="evidence" value="ECO:0007669"/>
    <property type="project" value="InterPro"/>
</dbReference>
<organism evidence="10 11">
    <name type="scientific">[Ruminococcus] torques</name>
    <dbReference type="NCBI Taxonomy" id="33039"/>
    <lineage>
        <taxon>Bacteria</taxon>
        <taxon>Bacillati</taxon>
        <taxon>Bacillota</taxon>
        <taxon>Clostridia</taxon>
        <taxon>Lachnospirales</taxon>
        <taxon>Lachnospiraceae</taxon>
        <taxon>Mediterraneibacter</taxon>
    </lineage>
</organism>
<dbReference type="InterPro" id="IPR036890">
    <property type="entry name" value="HATPase_C_sf"/>
</dbReference>
<evidence type="ECO:0000256" key="2">
    <source>
        <dbReference type="ARBA" id="ARBA00004370"/>
    </source>
</evidence>
<keyword evidence="7" id="KW-0902">Two-component regulatory system</keyword>
<keyword evidence="8" id="KW-0472">Membrane</keyword>
<keyword evidence="6 10" id="KW-0418">Kinase</keyword>
<evidence type="ECO:0000256" key="6">
    <source>
        <dbReference type="ARBA" id="ARBA00022777"/>
    </source>
</evidence>
<dbReference type="EC" id="2.7.13.3" evidence="3"/>
<dbReference type="AlphaFoldDB" id="A0A564SL08"/>
<keyword evidence="5 10" id="KW-0808">Transferase</keyword>
<feature type="transmembrane region" description="Helical" evidence="8">
    <location>
        <begin position="9"/>
        <end position="31"/>
    </location>
</feature>
<evidence type="ECO:0000256" key="4">
    <source>
        <dbReference type="ARBA" id="ARBA00022553"/>
    </source>
</evidence>
<dbReference type="InterPro" id="IPR005467">
    <property type="entry name" value="His_kinase_dom"/>
</dbReference>
<dbReference type="GO" id="GO:0004721">
    <property type="term" value="F:phosphoprotein phosphatase activity"/>
    <property type="evidence" value="ECO:0007669"/>
    <property type="project" value="TreeGrafter"/>
</dbReference>
<keyword evidence="8" id="KW-0812">Transmembrane</keyword>
<keyword evidence="4" id="KW-0597">Phosphoprotein</keyword>
<evidence type="ECO:0000313" key="11">
    <source>
        <dbReference type="Proteomes" id="UP000363661"/>
    </source>
</evidence>
<evidence type="ECO:0000256" key="3">
    <source>
        <dbReference type="ARBA" id="ARBA00012438"/>
    </source>
</evidence>
<dbReference type="PRINTS" id="PR00344">
    <property type="entry name" value="BCTRLSENSOR"/>
</dbReference>
<dbReference type="SUPFAM" id="SSF47384">
    <property type="entry name" value="Homodimeric domain of signal transducing histidine kinase"/>
    <property type="match status" value="1"/>
</dbReference>
<reference evidence="10 11" key="1">
    <citation type="submission" date="2019-07" db="EMBL/GenBank/DDBJ databases">
        <authorList>
            <person name="Hibberd C M."/>
            <person name="Gehrig L. J."/>
            <person name="Chang H.-W."/>
            <person name="Venkatesh S."/>
        </authorList>
    </citation>
    <scope>NUCLEOTIDE SEQUENCE [LARGE SCALE GENOMIC DNA]</scope>
    <source>
        <strain evidence="10">Ruminococcus_torques_SSTS_Bg7063</strain>
    </source>
</reference>
<dbReference type="SMART" id="SM00388">
    <property type="entry name" value="HisKA"/>
    <property type="match status" value="1"/>
</dbReference>
<dbReference type="PANTHER" id="PTHR45453:SF1">
    <property type="entry name" value="PHOSPHATE REGULON SENSOR PROTEIN PHOR"/>
    <property type="match status" value="1"/>
</dbReference>
<dbReference type="Pfam" id="PF02518">
    <property type="entry name" value="HATPase_c"/>
    <property type="match status" value="1"/>
</dbReference>
<dbReference type="InterPro" id="IPR050351">
    <property type="entry name" value="BphY/WalK/GraS-like"/>
</dbReference>
<accession>A0A564SL08</accession>
<evidence type="ECO:0000256" key="5">
    <source>
        <dbReference type="ARBA" id="ARBA00022679"/>
    </source>
</evidence>
<comment type="subcellular location">
    <subcellularLocation>
        <location evidence="2">Membrane</location>
    </subcellularLocation>
</comment>